<dbReference type="AlphaFoldDB" id="A0A2Z4FNC1"/>
<evidence type="ECO:0000256" key="7">
    <source>
        <dbReference type="HAMAP-Rule" id="MF_00092"/>
    </source>
</evidence>
<comment type="function">
    <text evidence="7">Acts as a ribosome collision sensor, splitting the ribosome into its 2 subunits. Detects stalled/collided 70S ribosomes which it binds and splits by an ATP-hydrolysis driven conformational change. Acts upstream of the ribosome quality control system (RQC), a ribosome-associated complex that mediates the extraction of incompletely synthesized nascent chains from stalled ribosomes and their subsequent degradation. Probably generates substrates for RQC.</text>
</comment>
<feature type="coiled-coil region" evidence="8">
    <location>
        <begin position="586"/>
        <end position="694"/>
    </location>
</feature>
<dbReference type="InterPro" id="IPR036187">
    <property type="entry name" value="DNA_mismatch_repair_MutS_sf"/>
</dbReference>
<dbReference type="RefSeq" id="WP_111335463.1">
    <property type="nucleotide sequence ID" value="NZ_CP030032.1"/>
</dbReference>
<dbReference type="SUPFAM" id="SSF52540">
    <property type="entry name" value="P-loop containing nucleoside triphosphate hydrolases"/>
    <property type="match status" value="1"/>
</dbReference>
<dbReference type="EC" id="3.1.-.-" evidence="7"/>
<keyword evidence="4 7" id="KW-0067">ATP-binding</keyword>
<dbReference type="PANTHER" id="PTHR48466:SF2">
    <property type="entry name" value="OS10G0509000 PROTEIN"/>
    <property type="match status" value="1"/>
</dbReference>
<comment type="similarity">
    <text evidence="7">Belongs to the DNA mismatch repair MutS family. MutS2 subfamily.</text>
</comment>
<dbReference type="EMBL" id="CP030032">
    <property type="protein sequence ID" value="AWV90204.1"/>
    <property type="molecule type" value="Genomic_DNA"/>
</dbReference>
<dbReference type="FunFam" id="3.40.50.300:FF:000830">
    <property type="entry name" value="Endonuclease MutS2"/>
    <property type="match status" value="1"/>
</dbReference>
<dbReference type="Pfam" id="PF20297">
    <property type="entry name" value="MSSS"/>
    <property type="match status" value="1"/>
</dbReference>
<name>A0A2Z4FNC1_9DELT</name>
<dbReference type="InterPro" id="IPR005747">
    <property type="entry name" value="MutS2"/>
</dbReference>
<dbReference type="Pfam" id="PF00488">
    <property type="entry name" value="MutS_V"/>
    <property type="match status" value="1"/>
</dbReference>
<feature type="region of interest" description="Disordered" evidence="9">
    <location>
        <begin position="763"/>
        <end position="807"/>
    </location>
</feature>
<keyword evidence="7" id="KW-0540">Nuclease</keyword>
<dbReference type="GO" id="GO:0006298">
    <property type="term" value="P:mismatch repair"/>
    <property type="evidence" value="ECO:0007669"/>
    <property type="project" value="InterPro"/>
</dbReference>
<dbReference type="InterPro" id="IPR046893">
    <property type="entry name" value="MSSS"/>
</dbReference>
<keyword evidence="7" id="KW-0255">Endonuclease</keyword>
<dbReference type="NCBIfam" id="TIGR01069">
    <property type="entry name" value="mutS2"/>
    <property type="match status" value="1"/>
</dbReference>
<protein>
    <recommendedName>
        <fullName evidence="7">Endonuclease MutS2</fullName>
        <ecNumber evidence="7">3.1.-.-</ecNumber>
    </recommendedName>
    <alternativeName>
        <fullName evidence="7">Ribosome-associated protein quality control-upstream factor</fullName>
        <shortName evidence="7">RQC-upstream factor</shortName>
        <shortName evidence="7">RqcU</shortName>
        <ecNumber evidence="7">3.6.4.-</ecNumber>
    </alternativeName>
</protein>
<keyword evidence="5 7" id="KW-0694">RNA-binding</keyword>
<evidence type="ECO:0000256" key="2">
    <source>
        <dbReference type="ARBA" id="ARBA00022741"/>
    </source>
</evidence>
<dbReference type="SUPFAM" id="SSF160443">
    <property type="entry name" value="SMR domain-like"/>
    <property type="match status" value="1"/>
</dbReference>
<dbReference type="InterPro" id="IPR002625">
    <property type="entry name" value="Smr_dom"/>
</dbReference>
<sequence length="891" mass="99086">MMNSDQNSDAQPAAKDISSYTSLEGLMVQTLAPVRGGAPRGEGDDASSESWRRAIFPPKTLQDLQWPRLLAMLEKEASTPEGRAILADLQPLPTRAGIERRLAETGEALRLLADDDFPPLMGLRDIRRALDHVSRQGVLLGEDLAAIARNCDVGARNYRFFESRGGRFPLLAEAGAQIDPVDRLRAELHECVDPSGELTDRASPALRTLRRNVQNQHDRLRSRIEQELGREELADYLQDDYFTVREERYVLPIRSSARSHVPGVVHGYSSSGQTAFIEPADLVNLNNELRWAEAELQEEKNRIFARLSAQVGQYAASLLHNSDCLAYIDVVMAHARFAERINATVPTITEDRVELKQLRHPMLYVQHLRERDGQLTSDVVANDLILEPERRILLISGPNTGGKTVLLKSFGLCALMLHFGLPIPVAEGSKIPLFDSIFSDIGDEQSIERDLSTFSSHLTNINEFLGECGPKSLVLLDELFTGTDPMQGAALAVALLEELARRGSTAAVTTHLENLKTLAIQNQAFANASMGFDVETLEPTYRLTLGIPGSSFALRISRRLGLPQKLIDRAMEVLDGEDHHHVDEVLASLEEQMSELHAERNRLEHARREAEQKKYRFEKKYQSLLEKERTAINADARALKKDLHKARELIREKIKTLQQAGVVSGKSSLSQKELSEFQDELRGSEEVIDRAHERTRPAKVSPSGYIELPADEVEVGLKIYVRSFNRMGTIVEFDERSRRVQVQLGVLKAKVDLDDLFYPSEAQRQAHLRGDSSGGKPRGQQGADKGAQAPDPAQDGEHGLDITIPQTPDNTVDLRGMRVDGSLEKLDLFLDHAYAKGEVGVHIIHGHGTGALKRAVRGHLIDSRYVKEFRRGARNEGGDGITVALLAAKLR</sequence>
<keyword evidence="12" id="KW-1185">Reference proteome</keyword>
<dbReference type="SMART" id="SM00534">
    <property type="entry name" value="MUTSac"/>
    <property type="match status" value="1"/>
</dbReference>
<evidence type="ECO:0000256" key="6">
    <source>
        <dbReference type="ARBA" id="ARBA00023125"/>
    </source>
</evidence>
<evidence type="ECO:0000256" key="9">
    <source>
        <dbReference type="SAM" id="MobiDB-lite"/>
    </source>
</evidence>
<dbReference type="GO" id="GO:0019843">
    <property type="term" value="F:rRNA binding"/>
    <property type="evidence" value="ECO:0007669"/>
    <property type="project" value="UniProtKB-UniRule"/>
</dbReference>
<dbReference type="InterPro" id="IPR027417">
    <property type="entry name" value="P-loop_NTPase"/>
</dbReference>
<dbReference type="EC" id="3.6.4.-" evidence="7"/>
<dbReference type="PROSITE" id="PS50828">
    <property type="entry name" value="SMR"/>
    <property type="match status" value="1"/>
</dbReference>
<dbReference type="GO" id="GO:0140664">
    <property type="term" value="F:ATP-dependent DNA damage sensor activity"/>
    <property type="evidence" value="ECO:0007669"/>
    <property type="project" value="InterPro"/>
</dbReference>
<dbReference type="Gene3D" id="3.30.1370.110">
    <property type="match status" value="1"/>
</dbReference>
<keyword evidence="8" id="KW-0175">Coiled coil</keyword>
<dbReference type="GO" id="GO:0030983">
    <property type="term" value="F:mismatched DNA binding"/>
    <property type="evidence" value="ECO:0007669"/>
    <property type="project" value="InterPro"/>
</dbReference>
<evidence type="ECO:0000256" key="5">
    <source>
        <dbReference type="ARBA" id="ARBA00022884"/>
    </source>
</evidence>
<evidence type="ECO:0000313" key="12">
    <source>
        <dbReference type="Proteomes" id="UP000249799"/>
    </source>
</evidence>
<keyword evidence="2 7" id="KW-0547">Nucleotide-binding</keyword>
<dbReference type="PANTHER" id="PTHR48466">
    <property type="entry name" value="OS10G0509000 PROTEIN-RELATED"/>
    <property type="match status" value="1"/>
</dbReference>
<evidence type="ECO:0000256" key="3">
    <source>
        <dbReference type="ARBA" id="ARBA00022801"/>
    </source>
</evidence>
<dbReference type="GO" id="GO:0043023">
    <property type="term" value="F:ribosomal large subunit binding"/>
    <property type="evidence" value="ECO:0007669"/>
    <property type="project" value="UniProtKB-UniRule"/>
</dbReference>
<dbReference type="InterPro" id="IPR007696">
    <property type="entry name" value="DNA_mismatch_repair_MutS_core"/>
</dbReference>
<keyword evidence="6 7" id="KW-0238">DNA-binding</keyword>
<dbReference type="HAMAP" id="MF_00092">
    <property type="entry name" value="MutS2"/>
    <property type="match status" value="1"/>
</dbReference>
<dbReference type="InterPro" id="IPR036063">
    <property type="entry name" value="Smr_dom_sf"/>
</dbReference>
<keyword evidence="3 7" id="KW-0378">Hydrolase</keyword>
<organism evidence="11 12">
    <name type="scientific">Bradymonas sediminis</name>
    <dbReference type="NCBI Taxonomy" id="1548548"/>
    <lineage>
        <taxon>Bacteria</taxon>
        <taxon>Deltaproteobacteria</taxon>
        <taxon>Bradymonadales</taxon>
        <taxon>Bradymonadaceae</taxon>
        <taxon>Bradymonas</taxon>
    </lineage>
</organism>
<reference evidence="11 12" key="1">
    <citation type="submission" date="2018-06" db="EMBL/GenBank/DDBJ databases">
        <title>Lujinxingia sediminis gen. nov. sp. nov., a new facultative anaerobic member of the class Deltaproteobacteria, and proposal of Lujinxingaceae fam. nov.</title>
        <authorList>
            <person name="Guo L.-Y."/>
            <person name="Li C.-M."/>
            <person name="Wang S."/>
            <person name="Du Z.-J."/>
        </authorList>
    </citation>
    <scope>NUCLEOTIDE SEQUENCE [LARGE SCALE GENOMIC DNA]</scope>
    <source>
        <strain evidence="11 12">FA350</strain>
    </source>
</reference>
<comment type="function">
    <text evidence="7">Endonuclease that is involved in the suppression of homologous recombination and thus may have a key role in the control of bacterial genetic diversity.</text>
</comment>
<dbReference type="OrthoDB" id="9808166at2"/>
<evidence type="ECO:0000313" key="11">
    <source>
        <dbReference type="EMBL" id="AWV90204.1"/>
    </source>
</evidence>
<dbReference type="GO" id="GO:0005524">
    <property type="term" value="F:ATP binding"/>
    <property type="evidence" value="ECO:0007669"/>
    <property type="project" value="UniProtKB-UniRule"/>
</dbReference>
<accession>A0A2Z4FNC1</accession>
<evidence type="ECO:0000256" key="4">
    <source>
        <dbReference type="ARBA" id="ARBA00022840"/>
    </source>
</evidence>
<dbReference type="GO" id="GO:0072344">
    <property type="term" value="P:rescue of stalled ribosome"/>
    <property type="evidence" value="ECO:0007669"/>
    <property type="project" value="UniProtKB-UniRule"/>
</dbReference>
<dbReference type="SUPFAM" id="SSF48334">
    <property type="entry name" value="DNA repair protein MutS, domain III"/>
    <property type="match status" value="1"/>
</dbReference>
<dbReference type="GO" id="GO:0045910">
    <property type="term" value="P:negative regulation of DNA recombination"/>
    <property type="evidence" value="ECO:0007669"/>
    <property type="project" value="InterPro"/>
</dbReference>
<dbReference type="Gene3D" id="1.10.1420.10">
    <property type="match status" value="2"/>
</dbReference>
<feature type="binding site" evidence="7">
    <location>
        <begin position="397"/>
        <end position="404"/>
    </location>
    <ligand>
        <name>ATP</name>
        <dbReference type="ChEBI" id="CHEBI:30616"/>
    </ligand>
</feature>
<dbReference type="Pfam" id="PF01713">
    <property type="entry name" value="Smr"/>
    <property type="match status" value="1"/>
</dbReference>
<dbReference type="GO" id="GO:0004519">
    <property type="term" value="F:endonuclease activity"/>
    <property type="evidence" value="ECO:0007669"/>
    <property type="project" value="UniProtKB-UniRule"/>
</dbReference>
<dbReference type="GO" id="GO:0016887">
    <property type="term" value="F:ATP hydrolysis activity"/>
    <property type="evidence" value="ECO:0007669"/>
    <property type="project" value="InterPro"/>
</dbReference>
<evidence type="ECO:0000256" key="8">
    <source>
        <dbReference type="SAM" id="Coils"/>
    </source>
</evidence>
<comment type="subunit">
    <text evidence="7">Homodimer. Binds to stalled ribosomes, contacting rRNA.</text>
</comment>
<dbReference type="InterPro" id="IPR045076">
    <property type="entry name" value="MutS"/>
</dbReference>
<dbReference type="PIRSF" id="PIRSF005814">
    <property type="entry name" value="MutS_YshD"/>
    <property type="match status" value="1"/>
</dbReference>
<dbReference type="SMART" id="SM00533">
    <property type="entry name" value="MUTSd"/>
    <property type="match status" value="1"/>
</dbReference>
<dbReference type="InterPro" id="IPR000432">
    <property type="entry name" value="DNA_mismatch_repair_MutS_C"/>
</dbReference>
<evidence type="ECO:0000256" key="1">
    <source>
        <dbReference type="ARBA" id="ARBA00022730"/>
    </source>
</evidence>
<gene>
    <name evidence="7" type="primary">mutS2</name>
    <name evidence="7" type="synonym">rqcU</name>
    <name evidence="11" type="ORF">DN745_13015</name>
</gene>
<feature type="region of interest" description="Disordered" evidence="9">
    <location>
        <begin position="32"/>
        <end position="52"/>
    </location>
</feature>
<proteinExistence type="inferred from homology"/>
<dbReference type="KEGG" id="bsed:DN745_13015"/>
<dbReference type="Gene3D" id="3.40.50.300">
    <property type="entry name" value="P-loop containing nucleotide triphosphate hydrolases"/>
    <property type="match status" value="1"/>
</dbReference>
<dbReference type="Proteomes" id="UP000249799">
    <property type="component" value="Chromosome"/>
</dbReference>
<evidence type="ECO:0000259" key="10">
    <source>
        <dbReference type="PROSITE" id="PS50828"/>
    </source>
</evidence>
<keyword evidence="1 7" id="KW-0699">rRNA-binding</keyword>
<feature type="domain" description="Smr" evidence="10">
    <location>
        <begin position="812"/>
        <end position="887"/>
    </location>
</feature>
<dbReference type="SMART" id="SM00463">
    <property type="entry name" value="SMR"/>
    <property type="match status" value="1"/>
</dbReference>